<dbReference type="Proteomes" id="UP000241367">
    <property type="component" value="Segment"/>
</dbReference>
<proteinExistence type="predicted"/>
<organism evidence="2 3">
    <name type="scientific">Bacillus phage Anath</name>
    <dbReference type="NCBI Taxonomy" id="2108114"/>
    <lineage>
        <taxon>Viruses</taxon>
        <taxon>Duplodnaviria</taxon>
        <taxon>Heunggongvirae</taxon>
        <taxon>Uroviricota</taxon>
        <taxon>Caudoviricetes</taxon>
        <taxon>Ehrlichviridae</taxon>
        <taxon>Anathvirus</taxon>
        <taxon>Anathvirus anath</taxon>
    </lineage>
</organism>
<reference evidence="3" key="1">
    <citation type="submission" date="2018-02" db="EMBL/GenBank/DDBJ databases">
        <authorList>
            <person name="Cohen D.B."/>
            <person name="Kent A.D."/>
        </authorList>
    </citation>
    <scope>NUCLEOTIDE SEQUENCE [LARGE SCALE GENOMIC DNA]</scope>
</reference>
<protein>
    <submittedName>
        <fullName evidence="2">Uncharacterized protein</fullName>
    </submittedName>
</protein>
<dbReference type="EMBL" id="MG983742">
    <property type="protein sequence ID" value="AVO23038.1"/>
    <property type="molecule type" value="Genomic_DNA"/>
</dbReference>
<sequence length="94" mass="10516">MGVSTDFINGLKTQVANLKDLQTMNRNRIGLADAELAEAKRIRDEKAFKEQREIDTYQKEIDNLEFTIGLLEAQLPKDEGTTPPTSPPPTTPTE</sequence>
<feature type="compositionally biased region" description="Pro residues" evidence="1">
    <location>
        <begin position="84"/>
        <end position="94"/>
    </location>
</feature>
<evidence type="ECO:0000313" key="2">
    <source>
        <dbReference type="EMBL" id="AVO23038.1"/>
    </source>
</evidence>
<keyword evidence="3" id="KW-1185">Reference proteome</keyword>
<feature type="region of interest" description="Disordered" evidence="1">
    <location>
        <begin position="73"/>
        <end position="94"/>
    </location>
</feature>
<evidence type="ECO:0000313" key="3">
    <source>
        <dbReference type="Proteomes" id="UP000241367"/>
    </source>
</evidence>
<evidence type="ECO:0000256" key="1">
    <source>
        <dbReference type="SAM" id="MobiDB-lite"/>
    </source>
</evidence>
<name>A0A2P1JUK7_9CAUD</name>
<accession>A0A2P1JUK7</accession>